<proteinExistence type="predicted"/>
<sequence length="63" mass="7403">MDQTRRLAKRTFAVILDPAMTTQKDFFSTRKNLTHQQQSRDNPICQLYTENCFSNSNSTDEMK</sequence>
<evidence type="ECO:0000313" key="2">
    <source>
        <dbReference type="Proteomes" id="UP000183832"/>
    </source>
</evidence>
<protein>
    <submittedName>
        <fullName evidence="1">CLUMA_CG007269, isoform A</fullName>
    </submittedName>
</protein>
<name>A0A1J1I0E5_9DIPT</name>
<gene>
    <name evidence="1" type="ORF">CLUMA_CG007269</name>
</gene>
<keyword evidence="2" id="KW-1185">Reference proteome</keyword>
<dbReference type="EMBL" id="CVRI01000038">
    <property type="protein sequence ID" value="CRK93741.1"/>
    <property type="molecule type" value="Genomic_DNA"/>
</dbReference>
<reference evidence="1 2" key="1">
    <citation type="submission" date="2015-04" db="EMBL/GenBank/DDBJ databases">
        <authorList>
            <person name="Syromyatnikov M.Y."/>
            <person name="Popov V.N."/>
        </authorList>
    </citation>
    <scope>NUCLEOTIDE SEQUENCE [LARGE SCALE GENOMIC DNA]</scope>
</reference>
<evidence type="ECO:0000313" key="1">
    <source>
        <dbReference type="EMBL" id="CRK93741.1"/>
    </source>
</evidence>
<organism evidence="1 2">
    <name type="scientific">Clunio marinus</name>
    <dbReference type="NCBI Taxonomy" id="568069"/>
    <lineage>
        <taxon>Eukaryota</taxon>
        <taxon>Metazoa</taxon>
        <taxon>Ecdysozoa</taxon>
        <taxon>Arthropoda</taxon>
        <taxon>Hexapoda</taxon>
        <taxon>Insecta</taxon>
        <taxon>Pterygota</taxon>
        <taxon>Neoptera</taxon>
        <taxon>Endopterygota</taxon>
        <taxon>Diptera</taxon>
        <taxon>Nematocera</taxon>
        <taxon>Chironomoidea</taxon>
        <taxon>Chironomidae</taxon>
        <taxon>Clunio</taxon>
    </lineage>
</organism>
<dbReference type="Proteomes" id="UP000183832">
    <property type="component" value="Unassembled WGS sequence"/>
</dbReference>
<accession>A0A1J1I0E5</accession>
<dbReference type="AlphaFoldDB" id="A0A1J1I0E5"/>